<protein>
    <submittedName>
        <fullName evidence="1">Uncharacterized protein</fullName>
    </submittedName>
</protein>
<dbReference type="AlphaFoldDB" id="A0AAV4DE16"/>
<comment type="caution">
    <text evidence="1">The sequence shown here is derived from an EMBL/GenBank/DDBJ whole genome shotgun (WGS) entry which is preliminary data.</text>
</comment>
<dbReference type="EMBL" id="BLXT01007798">
    <property type="protein sequence ID" value="GFO42340.1"/>
    <property type="molecule type" value="Genomic_DNA"/>
</dbReference>
<organism evidence="1 2">
    <name type="scientific">Plakobranchus ocellatus</name>
    <dbReference type="NCBI Taxonomy" id="259542"/>
    <lineage>
        <taxon>Eukaryota</taxon>
        <taxon>Metazoa</taxon>
        <taxon>Spiralia</taxon>
        <taxon>Lophotrochozoa</taxon>
        <taxon>Mollusca</taxon>
        <taxon>Gastropoda</taxon>
        <taxon>Heterobranchia</taxon>
        <taxon>Euthyneura</taxon>
        <taxon>Panpulmonata</taxon>
        <taxon>Sacoglossa</taxon>
        <taxon>Placobranchoidea</taxon>
        <taxon>Plakobranchidae</taxon>
        <taxon>Plakobranchus</taxon>
    </lineage>
</organism>
<name>A0AAV4DE16_9GAST</name>
<gene>
    <name evidence="1" type="ORF">PoB_006884500</name>
</gene>
<sequence length="237" mass="25382">MNVYVQIAHCAAAASTTATTAAITTKTAIASRFFVTWPTATAVITTKTAIASRLYCNMANSYSVASELAPIICRDLSVVRSSLAPTCALDKGLEVGGQHHLNTSTSSLSVSVDHATYQPNLNLRTNQSSCTKYRGRSQCATALSIVLKSVGTRSKHYSVTDKDWSDRDGWLVRGSDGLKPRDHHSAAEWVERSIYQTEIVSLAWTGPGLGLDSTVTVPGSKVDSRIGRACKSGFLHS</sequence>
<reference evidence="1 2" key="1">
    <citation type="journal article" date="2021" name="Elife">
        <title>Chloroplast acquisition without the gene transfer in kleptoplastic sea slugs, Plakobranchus ocellatus.</title>
        <authorList>
            <person name="Maeda T."/>
            <person name="Takahashi S."/>
            <person name="Yoshida T."/>
            <person name="Shimamura S."/>
            <person name="Takaki Y."/>
            <person name="Nagai Y."/>
            <person name="Toyoda A."/>
            <person name="Suzuki Y."/>
            <person name="Arimoto A."/>
            <person name="Ishii H."/>
            <person name="Satoh N."/>
            <person name="Nishiyama T."/>
            <person name="Hasebe M."/>
            <person name="Maruyama T."/>
            <person name="Minagawa J."/>
            <person name="Obokata J."/>
            <person name="Shigenobu S."/>
        </authorList>
    </citation>
    <scope>NUCLEOTIDE SEQUENCE [LARGE SCALE GENOMIC DNA]</scope>
</reference>
<proteinExistence type="predicted"/>
<evidence type="ECO:0000313" key="1">
    <source>
        <dbReference type="EMBL" id="GFO42340.1"/>
    </source>
</evidence>
<accession>A0AAV4DE16</accession>
<keyword evidence="2" id="KW-1185">Reference proteome</keyword>
<dbReference type="Proteomes" id="UP000735302">
    <property type="component" value="Unassembled WGS sequence"/>
</dbReference>
<evidence type="ECO:0000313" key="2">
    <source>
        <dbReference type="Proteomes" id="UP000735302"/>
    </source>
</evidence>